<sequence length="360" mass="41839">MELLKTKTIYYFIHFIKQEKMKTTNLLKTALMFFIGSFLMLGFNSCSKDPEIPNDETKNKLHEDPVKMTIKLVECHLHADWNEIQKVGGPHQNPESPAKYMKRIQEITYEVKQGEGWKLAEGSQSKFYVQQCGNYHNHGKFTPAPIYLMFINYYNVKGELMNNQFVENGQEKIHQHFFTPVNIKRTFDGMDEADDQDPSKLIDYLYVDTTPWDKTKKLDKAQITGGENPIGMKGAIRFLKDRKEFDLQIRLYHGHVSKINSKTNKFDPFYKPSGGLIQRGTWDINVKVPVVVFWSRNDEVSDIEEDTNLDTITEETVDEDGKKVIRSIMKTFNISWKEAVKEFHTYTYQSGDGEAGSIWL</sequence>
<organism evidence="2 3">
    <name type="scientific">Bacteroides pyogenes F0041</name>
    <dbReference type="NCBI Taxonomy" id="1321819"/>
    <lineage>
        <taxon>Bacteria</taxon>
        <taxon>Pseudomonadati</taxon>
        <taxon>Bacteroidota</taxon>
        <taxon>Bacteroidia</taxon>
        <taxon>Bacteroidales</taxon>
        <taxon>Bacteroidaceae</taxon>
        <taxon>Bacteroides</taxon>
    </lineage>
</organism>
<dbReference type="AlphaFoldDB" id="U2CCQ8"/>
<dbReference type="EMBL" id="AWSV01000154">
    <property type="protein sequence ID" value="ERI81793.1"/>
    <property type="molecule type" value="Genomic_DNA"/>
</dbReference>
<accession>U2CCQ8</accession>
<keyword evidence="1" id="KW-0812">Transmembrane</keyword>
<evidence type="ECO:0000313" key="3">
    <source>
        <dbReference type="Proteomes" id="UP000016496"/>
    </source>
</evidence>
<dbReference type="Proteomes" id="UP000016496">
    <property type="component" value="Unassembled WGS sequence"/>
</dbReference>
<dbReference type="HOGENOM" id="CLU_076529_0_0_10"/>
<dbReference type="PATRIC" id="fig|1321819.3.peg.2753"/>
<name>U2CCQ8_9BACE</name>
<reference evidence="2 3" key="1">
    <citation type="submission" date="2013-08" db="EMBL/GenBank/DDBJ databases">
        <authorList>
            <person name="Weinstock G."/>
            <person name="Sodergren E."/>
            <person name="Wylie T."/>
            <person name="Fulton L."/>
            <person name="Fulton R."/>
            <person name="Fronick C."/>
            <person name="O'Laughlin M."/>
            <person name="Godfrey J."/>
            <person name="Miner T."/>
            <person name="Herter B."/>
            <person name="Appelbaum E."/>
            <person name="Cordes M."/>
            <person name="Lek S."/>
            <person name="Wollam A."/>
            <person name="Pepin K.H."/>
            <person name="Palsikar V.B."/>
            <person name="Mitreva M."/>
            <person name="Wilson R.K."/>
        </authorList>
    </citation>
    <scope>NUCLEOTIDE SEQUENCE [LARGE SCALE GENOMIC DNA]</scope>
    <source>
        <strain evidence="2 3">F0041</strain>
    </source>
</reference>
<keyword evidence="1" id="KW-1133">Transmembrane helix</keyword>
<protein>
    <submittedName>
        <fullName evidence="2">Uncharacterized protein</fullName>
    </submittedName>
</protein>
<keyword evidence="1" id="KW-0472">Membrane</keyword>
<feature type="transmembrane region" description="Helical" evidence="1">
    <location>
        <begin position="26"/>
        <end position="43"/>
    </location>
</feature>
<comment type="caution">
    <text evidence="2">The sequence shown here is derived from an EMBL/GenBank/DDBJ whole genome shotgun (WGS) entry which is preliminary data.</text>
</comment>
<gene>
    <name evidence="2" type="ORF">HMPREF1981_02979</name>
</gene>
<evidence type="ECO:0000256" key="1">
    <source>
        <dbReference type="SAM" id="Phobius"/>
    </source>
</evidence>
<evidence type="ECO:0000313" key="2">
    <source>
        <dbReference type="EMBL" id="ERI81793.1"/>
    </source>
</evidence>
<proteinExistence type="predicted"/>